<accession>A0A4Z0D766</accession>
<reference evidence="1 2" key="1">
    <citation type="submission" date="2019-03" db="EMBL/GenBank/DDBJ databases">
        <title>Draft genome sequence data and analysis of a Fermenting Bacterium, Soehngenia longevitae strain 1933PT, isolated from petroleum reservoir in Azerbaijan.</title>
        <authorList>
            <person name="Grouzdev D.S."/>
            <person name="Bidzhieva S.K."/>
            <person name="Sokolova D.S."/>
            <person name="Tourova T.P."/>
            <person name="Poltaraus A.B."/>
            <person name="Nazina T.N."/>
        </authorList>
    </citation>
    <scope>NUCLEOTIDE SEQUENCE [LARGE SCALE GENOMIC DNA]</scope>
    <source>
        <strain evidence="1 2">1933P</strain>
    </source>
</reference>
<dbReference type="EMBL" id="SRIB01000004">
    <property type="protein sequence ID" value="TFZ40731.1"/>
    <property type="molecule type" value="Genomic_DNA"/>
</dbReference>
<proteinExistence type="predicted"/>
<gene>
    <name evidence="1" type="ORF">E4100_04020</name>
</gene>
<evidence type="ECO:0000313" key="2">
    <source>
        <dbReference type="Proteomes" id="UP000298381"/>
    </source>
</evidence>
<dbReference type="RefSeq" id="WP_135270757.1">
    <property type="nucleotide sequence ID" value="NZ_SRIB01000004.1"/>
</dbReference>
<comment type="caution">
    <text evidence="1">The sequence shown here is derived from an EMBL/GenBank/DDBJ whole genome shotgun (WGS) entry which is preliminary data.</text>
</comment>
<sequence length="79" mass="9066">MVNPLARVIMSNMTKDNLIDKSPSESIRNTDFLEAKDEKIIRDLIKGNTKQFKVNEESESVLSETITLEQLADKQVREE</sequence>
<dbReference type="Proteomes" id="UP000298381">
    <property type="component" value="Unassembled WGS sequence"/>
</dbReference>
<organism evidence="1 2">
    <name type="scientific">Soehngenia longivitae</name>
    <dbReference type="NCBI Taxonomy" id="2562294"/>
    <lineage>
        <taxon>Bacteria</taxon>
        <taxon>Bacillati</taxon>
        <taxon>Bacillota</taxon>
        <taxon>Tissierellia</taxon>
        <taxon>Tissierellales</taxon>
        <taxon>Tissierellaceae</taxon>
        <taxon>Soehngenia</taxon>
    </lineage>
</organism>
<dbReference type="AlphaFoldDB" id="A0A4Z0D766"/>
<protein>
    <submittedName>
        <fullName evidence="1">Uncharacterized protein</fullName>
    </submittedName>
</protein>
<name>A0A4Z0D766_9FIRM</name>
<evidence type="ECO:0000313" key="1">
    <source>
        <dbReference type="EMBL" id="TFZ40731.1"/>
    </source>
</evidence>
<keyword evidence="2" id="KW-1185">Reference proteome</keyword>
<dbReference type="OrthoDB" id="1708259at2"/>